<dbReference type="AlphaFoldDB" id="A0A4V3B3L7"/>
<feature type="domain" description="Calcineurin-like phosphoesterase" evidence="1">
    <location>
        <begin position="16"/>
        <end position="221"/>
    </location>
</feature>
<dbReference type="GO" id="GO:0016787">
    <property type="term" value="F:hydrolase activity"/>
    <property type="evidence" value="ECO:0007669"/>
    <property type="project" value="InterPro"/>
</dbReference>
<dbReference type="InterPro" id="IPR004843">
    <property type="entry name" value="Calcineurin-like_PHP"/>
</dbReference>
<accession>A0A4V3B3L7</accession>
<dbReference type="SUPFAM" id="SSF56300">
    <property type="entry name" value="Metallo-dependent phosphatases"/>
    <property type="match status" value="1"/>
</dbReference>
<dbReference type="RefSeq" id="WP_133398519.1">
    <property type="nucleotide sequence ID" value="NZ_SMZX01000001.1"/>
</dbReference>
<dbReference type="Proteomes" id="UP000295633">
    <property type="component" value="Unassembled WGS sequence"/>
</dbReference>
<dbReference type="CDD" id="cd00838">
    <property type="entry name" value="MPP_superfamily"/>
    <property type="match status" value="1"/>
</dbReference>
<evidence type="ECO:0000313" key="2">
    <source>
        <dbReference type="EMBL" id="TDL45283.1"/>
    </source>
</evidence>
<dbReference type="Gene3D" id="3.60.21.10">
    <property type="match status" value="1"/>
</dbReference>
<gene>
    <name evidence="2" type="ORF">E2R54_02120</name>
</gene>
<protein>
    <submittedName>
        <fullName evidence="2">Metallophosphoesterase</fullName>
    </submittedName>
</protein>
<sequence>MLIHETATRMVIEDQRVAFAGDWHGDHGFARMTLRGLSKLAPDVTTIFHAGDWSMDLDKSDQICRAFGIERVLVCLGNHDDWRTITPLLDAHPGEAIRVSESTWIMPRPFRLMVGGRALLVLSGATSVDRYWRRPGEWSPDETINDEDVAAAIAGGLADLMLTHESPADTPVPAVRRILQTNPLGFPRESLIESAASRVRVRQVWDAVNPRVLLHGHMHAPGAGTTEDGRRVISLGCNGQQGNIAILNTEDLTVEVPSLRELRGDDSTSSTPERS</sequence>
<proteinExistence type="predicted"/>
<evidence type="ECO:0000313" key="3">
    <source>
        <dbReference type="Proteomes" id="UP000295633"/>
    </source>
</evidence>
<dbReference type="Pfam" id="PF00149">
    <property type="entry name" value="Metallophos"/>
    <property type="match status" value="1"/>
</dbReference>
<organism evidence="2 3">
    <name type="scientific">Microbacterium oleivorans</name>
    <dbReference type="NCBI Taxonomy" id="273677"/>
    <lineage>
        <taxon>Bacteria</taxon>
        <taxon>Bacillati</taxon>
        <taxon>Actinomycetota</taxon>
        <taxon>Actinomycetes</taxon>
        <taxon>Micrococcales</taxon>
        <taxon>Microbacteriaceae</taxon>
        <taxon>Microbacterium</taxon>
    </lineage>
</organism>
<evidence type="ECO:0000259" key="1">
    <source>
        <dbReference type="Pfam" id="PF00149"/>
    </source>
</evidence>
<name>A0A4V3B3L7_9MICO</name>
<dbReference type="EMBL" id="SMZX01000001">
    <property type="protein sequence ID" value="TDL45283.1"/>
    <property type="molecule type" value="Genomic_DNA"/>
</dbReference>
<comment type="caution">
    <text evidence="2">The sequence shown here is derived from an EMBL/GenBank/DDBJ whole genome shotgun (WGS) entry which is preliminary data.</text>
</comment>
<dbReference type="InterPro" id="IPR029052">
    <property type="entry name" value="Metallo-depent_PP-like"/>
</dbReference>
<reference evidence="2 3" key="1">
    <citation type="submission" date="2019-03" db="EMBL/GenBank/DDBJ databases">
        <title>Genome Sequencing and Assembly of Various Microbes Isolated from Partially Reclaimed Soil and Acid Mine Drainage (AMD) Site.</title>
        <authorList>
            <person name="Steinbock B."/>
            <person name="Bechtold R."/>
            <person name="Sevigny J.L."/>
            <person name="Thomas D."/>
            <person name="Cuthill L.R."/>
            <person name="Aveiro Johannsen E.J."/>
            <person name="Thomas K."/>
            <person name="Ghosh A."/>
        </authorList>
    </citation>
    <scope>NUCLEOTIDE SEQUENCE [LARGE SCALE GENOMIC DNA]</scope>
    <source>
        <strain evidence="2 3">F-B2</strain>
    </source>
</reference>